<dbReference type="InterPro" id="IPR029046">
    <property type="entry name" value="LolA/LolB/LppX"/>
</dbReference>
<dbReference type="SUPFAM" id="SSF89392">
    <property type="entry name" value="Prokaryotic lipoproteins and lipoprotein localization factors"/>
    <property type="match status" value="1"/>
</dbReference>
<name>A0A1V4A8T2_9ACTN</name>
<proteinExistence type="predicted"/>
<evidence type="ECO:0000313" key="1">
    <source>
        <dbReference type="EMBL" id="OON78460.1"/>
    </source>
</evidence>
<organism evidence="1 2">
    <name type="scientific">Streptomyces tsukubensis</name>
    <dbReference type="NCBI Taxonomy" id="83656"/>
    <lineage>
        <taxon>Bacteria</taxon>
        <taxon>Bacillati</taxon>
        <taxon>Actinomycetota</taxon>
        <taxon>Actinomycetes</taxon>
        <taxon>Kitasatosporales</taxon>
        <taxon>Streptomycetaceae</taxon>
        <taxon>Streptomyces</taxon>
    </lineage>
</organism>
<dbReference type="AlphaFoldDB" id="A0A1V4A8T2"/>
<dbReference type="STRING" id="83656.B1H18_16985"/>
<accession>A0A1V4A8T2</accession>
<keyword evidence="2" id="KW-1185">Reference proteome</keyword>
<dbReference type="OrthoDB" id="3369896at2"/>
<comment type="caution">
    <text evidence="1">The sequence shown here is derived from an EMBL/GenBank/DDBJ whole genome shotgun (WGS) entry which is preliminary data.</text>
</comment>
<dbReference type="EMBL" id="MVFC01000012">
    <property type="protein sequence ID" value="OON78460.1"/>
    <property type="molecule type" value="Genomic_DNA"/>
</dbReference>
<dbReference type="RefSeq" id="WP_077968964.1">
    <property type="nucleotide sequence ID" value="NZ_CP045178.1"/>
</dbReference>
<evidence type="ECO:0000313" key="2">
    <source>
        <dbReference type="Proteomes" id="UP000190539"/>
    </source>
</evidence>
<dbReference type="Proteomes" id="UP000190539">
    <property type="component" value="Unassembled WGS sequence"/>
</dbReference>
<reference evidence="1 2" key="1">
    <citation type="submission" date="2017-02" db="EMBL/GenBank/DDBJ databases">
        <title>Draft Genome Sequence of Streptomyces tsukubaensis F601, a Producer of the immunosuppressant tacrolimus FK506.</title>
        <authorList>
            <person name="Zong G."/>
            <person name="Zhong C."/>
            <person name="Fu J."/>
            <person name="Qin R."/>
            <person name="Cao G."/>
        </authorList>
    </citation>
    <scope>NUCLEOTIDE SEQUENCE [LARGE SCALE GENOMIC DNA]</scope>
    <source>
        <strain evidence="1 2">F601</strain>
    </source>
</reference>
<protein>
    <recommendedName>
        <fullName evidence="3">Lipoprotein</fullName>
    </recommendedName>
</protein>
<dbReference type="PROSITE" id="PS51257">
    <property type="entry name" value="PROKAR_LIPOPROTEIN"/>
    <property type="match status" value="1"/>
</dbReference>
<gene>
    <name evidence="1" type="ORF">B1H18_16985</name>
</gene>
<dbReference type="Gene3D" id="2.50.20.20">
    <property type="match status" value="1"/>
</dbReference>
<sequence>MRRNRLALWSSALAVLLAGCGGQGTDRDDAREPGPAPAVLAALREARAATAAAGSATVDSVSVVEGTRTAAKGSLDWRGRLRGRLKVTVVKGDGPTEFRVSDDAYYVRLHTPVRGRHWASYPHDTADRLAPYASLDLLLDAADAHHAGRARIRGVIATHWAGTVHAAESAVLRAAGIRKQTVDLWADSRGRLVKRVESGTGRDGVITTTTYWSDFGTDVPTVAAPPAGDRLTPGPRK</sequence>
<evidence type="ECO:0008006" key="3">
    <source>
        <dbReference type="Google" id="ProtNLM"/>
    </source>
</evidence>